<accession>A0A4R4VFN9</accession>
<keyword evidence="3" id="KW-1185">Reference proteome</keyword>
<dbReference type="EMBL" id="SMKO01000138">
    <property type="protein sequence ID" value="TDC98499.1"/>
    <property type="molecule type" value="Genomic_DNA"/>
</dbReference>
<sequence length="61" mass="6696">MPSTSNFSDDAHLAGAAVEDEMIRLERAYRDIANRQSAADMRPIPVQAPPIEPEFRAGDPT</sequence>
<comment type="caution">
    <text evidence="2">The sequence shown here is derived from an EMBL/GenBank/DDBJ whole genome shotgun (WGS) entry which is preliminary data.</text>
</comment>
<organism evidence="2 3">
    <name type="scientific">Nonomuraea deserti</name>
    <dbReference type="NCBI Taxonomy" id="1848322"/>
    <lineage>
        <taxon>Bacteria</taxon>
        <taxon>Bacillati</taxon>
        <taxon>Actinomycetota</taxon>
        <taxon>Actinomycetes</taxon>
        <taxon>Streptosporangiales</taxon>
        <taxon>Streptosporangiaceae</taxon>
        <taxon>Nonomuraea</taxon>
    </lineage>
</organism>
<feature type="region of interest" description="Disordered" evidence="1">
    <location>
        <begin position="36"/>
        <end position="61"/>
    </location>
</feature>
<dbReference type="RefSeq" id="WP_132601413.1">
    <property type="nucleotide sequence ID" value="NZ_SMKO01000138.1"/>
</dbReference>
<evidence type="ECO:0000313" key="3">
    <source>
        <dbReference type="Proteomes" id="UP000295258"/>
    </source>
</evidence>
<dbReference type="AlphaFoldDB" id="A0A4R4VFN9"/>
<evidence type="ECO:0000256" key="1">
    <source>
        <dbReference type="SAM" id="MobiDB-lite"/>
    </source>
</evidence>
<reference evidence="2 3" key="1">
    <citation type="submission" date="2019-03" db="EMBL/GenBank/DDBJ databases">
        <title>Draft genome sequences of novel Actinobacteria.</title>
        <authorList>
            <person name="Sahin N."/>
            <person name="Ay H."/>
            <person name="Saygin H."/>
        </authorList>
    </citation>
    <scope>NUCLEOTIDE SEQUENCE [LARGE SCALE GENOMIC DNA]</scope>
    <source>
        <strain evidence="2 3">KC310</strain>
    </source>
</reference>
<evidence type="ECO:0000313" key="2">
    <source>
        <dbReference type="EMBL" id="TDC98499.1"/>
    </source>
</evidence>
<gene>
    <name evidence="2" type="ORF">E1292_35260</name>
</gene>
<protein>
    <submittedName>
        <fullName evidence="2">Uncharacterized protein</fullName>
    </submittedName>
</protein>
<proteinExistence type="predicted"/>
<dbReference type="Proteomes" id="UP000295258">
    <property type="component" value="Unassembled WGS sequence"/>
</dbReference>
<name>A0A4R4VFN9_9ACTN</name>